<protein>
    <submittedName>
        <fullName evidence="2">Uncharacterized protein</fullName>
    </submittedName>
</protein>
<dbReference type="EMBL" id="LASV01000092">
    <property type="protein sequence ID" value="KKA23644.1"/>
    <property type="molecule type" value="Genomic_DNA"/>
</dbReference>
<keyword evidence="3" id="KW-1185">Reference proteome</keyword>
<reference evidence="2 3" key="1">
    <citation type="submission" date="2015-04" db="EMBL/GenBank/DDBJ databases">
        <authorList>
            <person name="Heijne W.H."/>
            <person name="Fedorova N.D."/>
            <person name="Nierman W.C."/>
            <person name="Vollebregt A.W."/>
            <person name="Zhao Z."/>
            <person name="Wu L."/>
            <person name="Kumar M."/>
            <person name="Stam H."/>
            <person name="van den Berg M.A."/>
            <person name="Pel H.J."/>
        </authorList>
    </citation>
    <scope>NUCLEOTIDE SEQUENCE [LARGE SCALE GENOMIC DNA]</scope>
    <source>
        <strain evidence="2 3">CBS 393.64</strain>
    </source>
</reference>
<dbReference type="RefSeq" id="XP_013330256.1">
    <property type="nucleotide sequence ID" value="XM_013474802.1"/>
</dbReference>
<proteinExistence type="predicted"/>
<evidence type="ECO:0000313" key="3">
    <source>
        <dbReference type="Proteomes" id="UP000053958"/>
    </source>
</evidence>
<gene>
    <name evidence="2" type="ORF">T310_2322</name>
</gene>
<dbReference type="Proteomes" id="UP000053958">
    <property type="component" value="Unassembled WGS sequence"/>
</dbReference>
<accession>A0A0F4YZI9</accession>
<sequence length="138" mass="15343">MCVERVTPCPRPLLPFLLCRLSSPRPRNSSKEMGSVSLASWADGFSIWHDPVHGLLTGSPRGPRWRWRELTRGCWGRCGEWRAPRRVTPDGSCPCQAGTRPREVDPAGPRRRRTVWIFGMALPGGGGDAPSLEDPSRV</sequence>
<feature type="region of interest" description="Disordered" evidence="1">
    <location>
        <begin position="89"/>
        <end position="110"/>
    </location>
</feature>
<dbReference type="AlphaFoldDB" id="A0A0F4YZI9"/>
<evidence type="ECO:0000256" key="1">
    <source>
        <dbReference type="SAM" id="MobiDB-lite"/>
    </source>
</evidence>
<dbReference type="GeneID" id="25314673"/>
<organism evidence="2 3">
    <name type="scientific">Rasamsonia emersonii (strain ATCC 16479 / CBS 393.64 / IMI 116815)</name>
    <dbReference type="NCBI Taxonomy" id="1408163"/>
    <lineage>
        <taxon>Eukaryota</taxon>
        <taxon>Fungi</taxon>
        <taxon>Dikarya</taxon>
        <taxon>Ascomycota</taxon>
        <taxon>Pezizomycotina</taxon>
        <taxon>Eurotiomycetes</taxon>
        <taxon>Eurotiomycetidae</taxon>
        <taxon>Eurotiales</taxon>
        <taxon>Trichocomaceae</taxon>
        <taxon>Rasamsonia</taxon>
    </lineage>
</organism>
<evidence type="ECO:0000313" key="2">
    <source>
        <dbReference type="EMBL" id="KKA23644.1"/>
    </source>
</evidence>
<comment type="caution">
    <text evidence="2">The sequence shown here is derived from an EMBL/GenBank/DDBJ whole genome shotgun (WGS) entry which is preliminary data.</text>
</comment>
<name>A0A0F4YZI9_RASE3</name>